<protein>
    <submittedName>
        <fullName evidence="2">Uncharacterized protein</fullName>
    </submittedName>
</protein>
<dbReference type="Proteomes" id="UP000289738">
    <property type="component" value="Chromosome B05"/>
</dbReference>
<gene>
    <name evidence="2" type="ORF">Ahy_B05g074547</name>
</gene>
<name>A0A444YZ96_ARAHY</name>
<evidence type="ECO:0000313" key="3">
    <source>
        <dbReference type="Proteomes" id="UP000289738"/>
    </source>
</evidence>
<reference evidence="2 3" key="1">
    <citation type="submission" date="2019-01" db="EMBL/GenBank/DDBJ databases">
        <title>Sequencing of cultivated peanut Arachis hypogaea provides insights into genome evolution and oil improvement.</title>
        <authorList>
            <person name="Chen X."/>
        </authorList>
    </citation>
    <scope>NUCLEOTIDE SEQUENCE [LARGE SCALE GENOMIC DNA]</scope>
    <source>
        <strain evidence="3">cv. Fuhuasheng</strain>
        <tissue evidence="2">Leaves</tissue>
    </source>
</reference>
<comment type="similarity">
    <text evidence="1">Belongs to the cytidine and deoxycytidylate deaminase family.</text>
</comment>
<evidence type="ECO:0000313" key="2">
    <source>
        <dbReference type="EMBL" id="RYR07236.1"/>
    </source>
</evidence>
<evidence type="ECO:0000256" key="1">
    <source>
        <dbReference type="ARBA" id="ARBA00006576"/>
    </source>
</evidence>
<organism evidence="2 3">
    <name type="scientific">Arachis hypogaea</name>
    <name type="common">Peanut</name>
    <dbReference type="NCBI Taxonomy" id="3818"/>
    <lineage>
        <taxon>Eukaryota</taxon>
        <taxon>Viridiplantae</taxon>
        <taxon>Streptophyta</taxon>
        <taxon>Embryophyta</taxon>
        <taxon>Tracheophyta</taxon>
        <taxon>Spermatophyta</taxon>
        <taxon>Magnoliopsida</taxon>
        <taxon>eudicotyledons</taxon>
        <taxon>Gunneridae</taxon>
        <taxon>Pentapetalae</taxon>
        <taxon>rosids</taxon>
        <taxon>fabids</taxon>
        <taxon>Fabales</taxon>
        <taxon>Fabaceae</taxon>
        <taxon>Papilionoideae</taxon>
        <taxon>50 kb inversion clade</taxon>
        <taxon>dalbergioids sensu lato</taxon>
        <taxon>Dalbergieae</taxon>
        <taxon>Pterocarpus clade</taxon>
        <taxon>Arachis</taxon>
    </lineage>
</organism>
<dbReference type="PANTHER" id="PTHR11644">
    <property type="entry name" value="CYTIDINE DEAMINASE"/>
    <property type="match status" value="1"/>
</dbReference>
<dbReference type="EMBL" id="SDMP01000015">
    <property type="protein sequence ID" value="RYR07236.1"/>
    <property type="molecule type" value="Genomic_DNA"/>
</dbReference>
<dbReference type="SUPFAM" id="SSF53927">
    <property type="entry name" value="Cytidine deaminase-like"/>
    <property type="match status" value="1"/>
</dbReference>
<dbReference type="InterPro" id="IPR016193">
    <property type="entry name" value="Cytidine_deaminase-like"/>
</dbReference>
<dbReference type="Gene3D" id="3.40.140.10">
    <property type="entry name" value="Cytidine Deaminase, domain 2"/>
    <property type="match status" value="1"/>
</dbReference>
<dbReference type="GO" id="GO:0004126">
    <property type="term" value="F:cytidine deaminase activity"/>
    <property type="evidence" value="ECO:0007669"/>
    <property type="project" value="TreeGrafter"/>
</dbReference>
<dbReference type="AlphaFoldDB" id="A0A444YZ96"/>
<dbReference type="GO" id="GO:0005829">
    <property type="term" value="C:cytosol"/>
    <property type="evidence" value="ECO:0007669"/>
    <property type="project" value="TreeGrafter"/>
</dbReference>
<comment type="caution">
    <text evidence="2">The sequence shown here is derived from an EMBL/GenBank/DDBJ whole genome shotgun (WGS) entry which is preliminary data.</text>
</comment>
<proteinExistence type="inferred from homology"/>
<dbReference type="GO" id="GO:0008270">
    <property type="term" value="F:zinc ion binding"/>
    <property type="evidence" value="ECO:0007669"/>
    <property type="project" value="TreeGrafter"/>
</dbReference>
<accession>A0A444YZ96</accession>
<dbReference type="InterPro" id="IPR050202">
    <property type="entry name" value="Cyt/Deoxycyt_deaminase"/>
</dbReference>
<sequence>MLIFNLSRRLNPHLRLPANLQFPVVAVGLGFSGRIYVRVNLKFSGLPLHHSNNAKQFLVTNLLLNCETSLTSFIVFAAPCSNCQ</sequence>
<dbReference type="STRING" id="3818.A0A444YZ96"/>
<dbReference type="PANTHER" id="PTHR11644:SF2">
    <property type="entry name" value="CYTIDINE DEAMINASE"/>
    <property type="match status" value="1"/>
</dbReference>
<keyword evidence="3" id="KW-1185">Reference proteome</keyword>